<gene>
    <name evidence="2" type="ORF">METZ01_LOCUS178454</name>
</gene>
<protein>
    <recommendedName>
        <fullName evidence="1">Aminotransferase class V domain-containing protein</fullName>
    </recommendedName>
</protein>
<evidence type="ECO:0000259" key="1">
    <source>
        <dbReference type="Pfam" id="PF00266"/>
    </source>
</evidence>
<dbReference type="Pfam" id="PF00266">
    <property type="entry name" value="Aminotran_5"/>
    <property type="match status" value="1"/>
</dbReference>
<dbReference type="InterPro" id="IPR015422">
    <property type="entry name" value="PyrdxlP-dep_Trfase_small"/>
</dbReference>
<organism evidence="2">
    <name type="scientific">marine metagenome</name>
    <dbReference type="NCBI Taxonomy" id="408172"/>
    <lineage>
        <taxon>unclassified sequences</taxon>
        <taxon>metagenomes</taxon>
        <taxon>ecological metagenomes</taxon>
    </lineage>
</organism>
<dbReference type="Gene3D" id="3.40.640.10">
    <property type="entry name" value="Type I PLP-dependent aspartate aminotransferase-like (Major domain)"/>
    <property type="match status" value="1"/>
</dbReference>
<reference evidence="2" key="1">
    <citation type="submission" date="2018-05" db="EMBL/GenBank/DDBJ databases">
        <authorList>
            <person name="Lanie J.A."/>
            <person name="Ng W.-L."/>
            <person name="Kazmierczak K.M."/>
            <person name="Andrzejewski T.M."/>
            <person name="Davidsen T.M."/>
            <person name="Wayne K.J."/>
            <person name="Tettelin H."/>
            <person name="Glass J.I."/>
            <person name="Rusch D."/>
            <person name="Podicherti R."/>
            <person name="Tsui H.-C.T."/>
            <person name="Winkler M.E."/>
        </authorList>
    </citation>
    <scope>NUCLEOTIDE SEQUENCE</scope>
</reference>
<dbReference type="InterPro" id="IPR015421">
    <property type="entry name" value="PyrdxlP-dep_Trfase_major"/>
</dbReference>
<dbReference type="EMBL" id="UINC01034561">
    <property type="protein sequence ID" value="SVB25600.1"/>
    <property type="molecule type" value="Genomic_DNA"/>
</dbReference>
<name>A0A382CHR6_9ZZZZ</name>
<dbReference type="AlphaFoldDB" id="A0A382CHR6"/>
<dbReference type="SUPFAM" id="SSF53383">
    <property type="entry name" value="PLP-dependent transferases"/>
    <property type="match status" value="1"/>
</dbReference>
<feature type="domain" description="Aminotransferase class V" evidence="1">
    <location>
        <begin position="34"/>
        <end position="300"/>
    </location>
</feature>
<dbReference type="InterPro" id="IPR000192">
    <property type="entry name" value="Aminotrans_V_dom"/>
</dbReference>
<sequence>MLECQRHLFDVPREIAYFNCASFSPFLRTVAEAGHGAVDRRVHTWDINSTELADGADRVRALFARLINAEADAIAVTPATSYGVAVAAANLDLAVGQNIVVLQDQFPSNYYIWVEKAARAGAEMRVVPRAENGDWTPGVLDAIGEDTAIAALPGCHWMDGSLLDLEAIGIRCREVGAAFVIDATQSAGAKRLDVKSIQPDFLACSAYKWLLSPYTLAFLYAAPHCRGGQPLELHGGNHDPSQQHGAYSMALRKTAARYDMGERTNLTLLPMACAAMEQLLDWGVGEIEESLGLLTDRIADEATRRGYAHPPREHRARHFIGVTPPGGVPDGLIAALAADNVFVAPRGPSIRISPHLHNDEADIERLFAAFDQYLPR</sequence>
<dbReference type="Gene3D" id="3.90.1150.10">
    <property type="entry name" value="Aspartate Aminotransferase, domain 1"/>
    <property type="match status" value="1"/>
</dbReference>
<dbReference type="InterPro" id="IPR015424">
    <property type="entry name" value="PyrdxlP-dep_Trfase"/>
</dbReference>
<accession>A0A382CHR6</accession>
<evidence type="ECO:0000313" key="2">
    <source>
        <dbReference type="EMBL" id="SVB25600.1"/>
    </source>
</evidence>
<proteinExistence type="predicted"/>
<dbReference type="PANTHER" id="PTHR43586">
    <property type="entry name" value="CYSTEINE DESULFURASE"/>
    <property type="match status" value="1"/>
</dbReference>
<dbReference type="PANTHER" id="PTHR43586:SF15">
    <property type="entry name" value="BLR3095 PROTEIN"/>
    <property type="match status" value="1"/>
</dbReference>